<evidence type="ECO:0000313" key="2">
    <source>
        <dbReference type="EMBL" id="KAH9511462.1"/>
    </source>
</evidence>
<protein>
    <submittedName>
        <fullName evidence="2">Uncharacterized protein</fullName>
    </submittedName>
</protein>
<dbReference type="Proteomes" id="UP000790347">
    <property type="component" value="Unassembled WGS sequence"/>
</dbReference>
<dbReference type="AlphaFoldDB" id="A0A922L207"/>
<feature type="compositionally biased region" description="Polar residues" evidence="1">
    <location>
        <begin position="16"/>
        <end position="25"/>
    </location>
</feature>
<sequence>MDQPTEEQHVTMNFPHYQSASNNDVVKTKSDRNDNHNANDDDHESQLINQQLLSLCEHFDDMISTHHNPCNNIHMNQIDIDNHHKPTEPSTQTRFIYFDFELDEMSINNIRPCHVDPFNSFVNTPPPSSLSCYNNTNTNSLLTVKQSMVASYSARLCLALNFRFESTVFTRV</sequence>
<organism evidence="2 3">
    <name type="scientific">Dermatophagoides farinae</name>
    <name type="common">American house dust mite</name>
    <dbReference type="NCBI Taxonomy" id="6954"/>
    <lineage>
        <taxon>Eukaryota</taxon>
        <taxon>Metazoa</taxon>
        <taxon>Ecdysozoa</taxon>
        <taxon>Arthropoda</taxon>
        <taxon>Chelicerata</taxon>
        <taxon>Arachnida</taxon>
        <taxon>Acari</taxon>
        <taxon>Acariformes</taxon>
        <taxon>Sarcoptiformes</taxon>
        <taxon>Astigmata</taxon>
        <taxon>Psoroptidia</taxon>
        <taxon>Analgoidea</taxon>
        <taxon>Pyroglyphidae</taxon>
        <taxon>Dermatophagoidinae</taxon>
        <taxon>Dermatophagoides</taxon>
    </lineage>
</organism>
<keyword evidence="3" id="KW-1185">Reference proteome</keyword>
<feature type="region of interest" description="Disordered" evidence="1">
    <location>
        <begin position="1"/>
        <end position="45"/>
    </location>
</feature>
<feature type="compositionally biased region" description="Basic and acidic residues" evidence="1">
    <location>
        <begin position="26"/>
        <end position="40"/>
    </location>
</feature>
<accession>A0A922L207</accession>
<reference evidence="2" key="2">
    <citation type="journal article" date="2022" name="Res Sq">
        <title>Comparative Genomics Reveals Insights into the Divergent Evolution of Astigmatic Mites and Household Pest Adaptations.</title>
        <authorList>
            <person name="Xiong Q."/>
            <person name="Wan A.T.-Y."/>
            <person name="Liu X.-Y."/>
            <person name="Fung C.S.-H."/>
            <person name="Xiao X."/>
            <person name="Malainual N."/>
            <person name="Hou J."/>
            <person name="Wang L."/>
            <person name="Wang M."/>
            <person name="Yang K."/>
            <person name="Cui Y."/>
            <person name="Leung E."/>
            <person name="Nong W."/>
            <person name="Shin S.-K."/>
            <person name="Au S."/>
            <person name="Jeong K.Y."/>
            <person name="Chew F.T."/>
            <person name="Hui J."/>
            <person name="Leung T.F."/>
            <person name="Tungtrongchitr A."/>
            <person name="Zhong N."/>
            <person name="Liu Z."/>
            <person name="Tsui S."/>
        </authorList>
    </citation>
    <scope>NUCLEOTIDE SEQUENCE</scope>
    <source>
        <strain evidence="2">Derf</strain>
        <tissue evidence="2">Whole organism</tissue>
    </source>
</reference>
<evidence type="ECO:0000313" key="3">
    <source>
        <dbReference type="Proteomes" id="UP000790347"/>
    </source>
</evidence>
<dbReference type="EMBL" id="ASGP02000004">
    <property type="protein sequence ID" value="KAH9511462.1"/>
    <property type="molecule type" value="Genomic_DNA"/>
</dbReference>
<comment type="caution">
    <text evidence="2">The sequence shown here is derived from an EMBL/GenBank/DDBJ whole genome shotgun (WGS) entry which is preliminary data.</text>
</comment>
<gene>
    <name evidence="2" type="ORF">DERF_009925</name>
</gene>
<name>A0A922L207_DERFA</name>
<proteinExistence type="predicted"/>
<reference evidence="2" key="1">
    <citation type="submission" date="2013-05" db="EMBL/GenBank/DDBJ databases">
        <authorList>
            <person name="Yim A.K.Y."/>
            <person name="Chan T.F."/>
            <person name="Ji K.M."/>
            <person name="Liu X.Y."/>
            <person name="Zhou J.W."/>
            <person name="Li R.Q."/>
            <person name="Yang K.Y."/>
            <person name="Li J."/>
            <person name="Li M."/>
            <person name="Law P.T.W."/>
            <person name="Wu Y.L."/>
            <person name="Cai Z.L."/>
            <person name="Qin H."/>
            <person name="Bao Y."/>
            <person name="Leung R.K.K."/>
            <person name="Ng P.K.S."/>
            <person name="Zou J."/>
            <person name="Zhong X.J."/>
            <person name="Ran P.X."/>
            <person name="Zhong N.S."/>
            <person name="Liu Z.G."/>
            <person name="Tsui S.K.W."/>
        </authorList>
    </citation>
    <scope>NUCLEOTIDE SEQUENCE</scope>
    <source>
        <strain evidence="2">Derf</strain>
        <tissue evidence="2">Whole organism</tissue>
    </source>
</reference>
<evidence type="ECO:0000256" key="1">
    <source>
        <dbReference type="SAM" id="MobiDB-lite"/>
    </source>
</evidence>